<evidence type="ECO:0000256" key="9">
    <source>
        <dbReference type="ARBA" id="ARBA00023170"/>
    </source>
</evidence>
<evidence type="ECO:0000256" key="8">
    <source>
        <dbReference type="ARBA" id="ARBA00023157"/>
    </source>
</evidence>
<dbReference type="SUPFAM" id="SSF90112">
    <property type="entry name" value="Neurotransmitter-gated ion-channel transmembrane pore"/>
    <property type="match status" value="1"/>
</dbReference>
<gene>
    <name evidence="17" type="ORF">NEMVEDRAFT_v1g103153</name>
</gene>
<evidence type="ECO:0000256" key="13">
    <source>
        <dbReference type="ARBA" id="ARBA00034099"/>
    </source>
</evidence>
<evidence type="ECO:0000256" key="1">
    <source>
        <dbReference type="ARBA" id="ARBA00022448"/>
    </source>
</evidence>
<dbReference type="STRING" id="45351.A7S3F7"/>
<keyword evidence="6 14" id="KW-0406">Ion transport</keyword>
<feature type="non-terminal residue" evidence="17">
    <location>
        <position position="334"/>
    </location>
</feature>
<dbReference type="FunFam" id="2.70.170.10:FF:000028">
    <property type="entry name" value="AcetylCholine Receptor"/>
    <property type="match status" value="1"/>
</dbReference>
<protein>
    <submittedName>
        <fullName evidence="17">Uncharacterized protein</fullName>
    </submittedName>
</protein>
<evidence type="ECO:0000256" key="14">
    <source>
        <dbReference type="RuleBase" id="RU000687"/>
    </source>
</evidence>
<dbReference type="Gene3D" id="1.20.58.390">
    <property type="entry name" value="Neurotransmitter-gated ion-channel transmembrane domain"/>
    <property type="match status" value="1"/>
</dbReference>
<keyword evidence="11" id="KW-1071">Ligand-gated ion channel</keyword>
<dbReference type="PRINTS" id="PR00252">
    <property type="entry name" value="NRIONCHANNEL"/>
</dbReference>
<dbReference type="InterPro" id="IPR036719">
    <property type="entry name" value="Neuro-gated_channel_TM_sf"/>
</dbReference>
<dbReference type="InParanoid" id="A7S3F7"/>
<reference evidence="17 18" key="1">
    <citation type="journal article" date="2007" name="Science">
        <title>Sea anemone genome reveals ancestral eumetazoan gene repertoire and genomic organization.</title>
        <authorList>
            <person name="Putnam N.H."/>
            <person name="Srivastava M."/>
            <person name="Hellsten U."/>
            <person name="Dirks B."/>
            <person name="Chapman J."/>
            <person name="Salamov A."/>
            <person name="Terry A."/>
            <person name="Shapiro H."/>
            <person name="Lindquist E."/>
            <person name="Kapitonov V.V."/>
            <person name="Jurka J."/>
            <person name="Genikhovich G."/>
            <person name="Grigoriev I.V."/>
            <person name="Lucas S.M."/>
            <person name="Steele R.E."/>
            <person name="Finnerty J.R."/>
            <person name="Technau U."/>
            <person name="Martindale M.Q."/>
            <person name="Rokhsar D.S."/>
        </authorList>
    </citation>
    <scope>NUCLEOTIDE SEQUENCE [LARGE SCALE GENOMIC DNA]</scope>
    <source>
        <strain evidence="18">CH2 X CH6</strain>
    </source>
</reference>
<dbReference type="PhylomeDB" id="A7S3F7"/>
<dbReference type="GO" id="GO:0005231">
    <property type="term" value="F:excitatory extracellular ligand-gated monoatomic ion channel activity"/>
    <property type="evidence" value="ECO:0000318"/>
    <property type="project" value="GO_Central"/>
</dbReference>
<dbReference type="InterPro" id="IPR018000">
    <property type="entry name" value="Neurotransmitter_ion_chnl_CS"/>
</dbReference>
<dbReference type="eggNOG" id="KOG3646">
    <property type="taxonomic scope" value="Eukaryota"/>
</dbReference>
<evidence type="ECO:0000256" key="4">
    <source>
        <dbReference type="ARBA" id="ARBA00022989"/>
    </source>
</evidence>
<dbReference type="Pfam" id="PF02932">
    <property type="entry name" value="Neur_chan_memb"/>
    <property type="match status" value="1"/>
</dbReference>
<dbReference type="InterPro" id="IPR006201">
    <property type="entry name" value="Neur_channel"/>
</dbReference>
<dbReference type="GO" id="GO:0045211">
    <property type="term" value="C:postsynaptic membrane"/>
    <property type="evidence" value="ECO:0007669"/>
    <property type="project" value="InterPro"/>
</dbReference>
<dbReference type="GO" id="GO:0005886">
    <property type="term" value="C:plasma membrane"/>
    <property type="evidence" value="ECO:0000318"/>
    <property type="project" value="GO_Central"/>
</dbReference>
<dbReference type="GO" id="GO:1904315">
    <property type="term" value="F:transmitter-gated monoatomic ion channel activity involved in regulation of postsynaptic membrane potential"/>
    <property type="evidence" value="ECO:0000318"/>
    <property type="project" value="GO_Central"/>
</dbReference>
<evidence type="ECO:0000256" key="11">
    <source>
        <dbReference type="ARBA" id="ARBA00023286"/>
    </source>
</evidence>
<evidence type="ECO:0000313" key="17">
    <source>
        <dbReference type="EMBL" id="EDO41763.1"/>
    </source>
</evidence>
<keyword evidence="2" id="KW-1003">Cell membrane</keyword>
<dbReference type="AlphaFoldDB" id="A7S3F7"/>
<dbReference type="HOGENOM" id="CLU_018074_2_1_1"/>
<dbReference type="OMA" id="VLNYCAR"/>
<feature type="domain" description="Neurotransmitter-gated ion-channel ligand-binding" evidence="15">
    <location>
        <begin position="4"/>
        <end position="211"/>
    </location>
</feature>
<dbReference type="GO" id="GO:0004888">
    <property type="term" value="F:transmembrane signaling receptor activity"/>
    <property type="evidence" value="ECO:0007669"/>
    <property type="project" value="InterPro"/>
</dbReference>
<sequence>GNRQKRLIHDLLDTYNPRARPVTNDNHTVGLKLTIRLQQIMDVDEKNEVIQTFLILEQMWNDTRLAWNETEYGGIKQMTLRSKLIWTPDISVLNSANKDMDLREKNIRLFINSAGEVLWMNPLILHTSCGMDIAHFPFDNQACELRFGSWSTSLRYMDVHPFEDTANLQYFVENGEWILESTTSYRKLKKYGCCESEFPEVTYVLELHRRTLFYTMNFILPCVLIAVLALLVFLLPPESGERMSFGVTVLLSFTILILMLQAKLPVSSKVTPRIAVFYWSIMLEVSAGMFMACLMLRFYYPEQSNAPLPGWVKECVLNYCARIVGLKKTAERVQ</sequence>
<dbReference type="GO" id="GO:0034220">
    <property type="term" value="P:monoatomic ion transmembrane transport"/>
    <property type="evidence" value="ECO:0000318"/>
    <property type="project" value="GO_Central"/>
</dbReference>
<feature type="non-terminal residue" evidence="17">
    <location>
        <position position="1"/>
    </location>
</feature>
<dbReference type="GO" id="GO:0042391">
    <property type="term" value="P:regulation of membrane potential"/>
    <property type="evidence" value="ECO:0000318"/>
    <property type="project" value="GO_Central"/>
</dbReference>
<feature type="transmembrane region" description="Helical" evidence="14">
    <location>
        <begin position="243"/>
        <end position="264"/>
    </location>
</feature>
<accession>A7S3F7</accession>
<evidence type="ECO:0000256" key="5">
    <source>
        <dbReference type="ARBA" id="ARBA00023018"/>
    </source>
</evidence>
<dbReference type="SUPFAM" id="SSF63712">
    <property type="entry name" value="Nicotinic receptor ligand binding domain-like"/>
    <property type="match status" value="1"/>
</dbReference>
<feature type="transmembrane region" description="Helical" evidence="14">
    <location>
        <begin position="276"/>
        <end position="300"/>
    </location>
</feature>
<feature type="transmembrane region" description="Helical" evidence="14">
    <location>
        <begin position="218"/>
        <end position="237"/>
    </location>
</feature>
<evidence type="ECO:0000256" key="7">
    <source>
        <dbReference type="ARBA" id="ARBA00023136"/>
    </source>
</evidence>
<dbReference type="FunFam" id="1.20.58.390:FF:000043">
    <property type="entry name" value="AcetylCholine Receptor"/>
    <property type="match status" value="1"/>
</dbReference>
<dbReference type="InterPro" id="IPR036734">
    <property type="entry name" value="Neur_chan_lig-bd_sf"/>
</dbReference>
<evidence type="ECO:0000256" key="6">
    <source>
        <dbReference type="ARBA" id="ARBA00023065"/>
    </source>
</evidence>
<comment type="caution">
    <text evidence="14">Lacks conserved residue(s) required for the propagation of feature annotation.</text>
</comment>
<comment type="similarity">
    <text evidence="14">Belongs to the ligand-gated ion channel (TC 1.A.9) family.</text>
</comment>
<evidence type="ECO:0000256" key="12">
    <source>
        <dbReference type="ARBA" id="ARBA00023303"/>
    </source>
</evidence>
<keyword evidence="1 14" id="KW-0813">Transport</keyword>
<evidence type="ECO:0000256" key="3">
    <source>
        <dbReference type="ARBA" id="ARBA00022692"/>
    </source>
</evidence>
<evidence type="ECO:0000259" key="15">
    <source>
        <dbReference type="Pfam" id="PF02931"/>
    </source>
</evidence>
<dbReference type="PROSITE" id="PS00236">
    <property type="entry name" value="NEUROTR_ION_CHANNEL"/>
    <property type="match status" value="1"/>
</dbReference>
<dbReference type="GO" id="GO:0043005">
    <property type="term" value="C:neuron projection"/>
    <property type="evidence" value="ECO:0000318"/>
    <property type="project" value="GO_Central"/>
</dbReference>
<keyword evidence="18" id="KW-1185">Reference proteome</keyword>
<keyword evidence="12 14" id="KW-0407">Ion channel</keyword>
<keyword evidence="9" id="KW-0675">Receptor</keyword>
<dbReference type="CDD" id="cd18997">
    <property type="entry name" value="LGIC_ECD_nAChR"/>
    <property type="match status" value="1"/>
</dbReference>
<dbReference type="GO" id="GO:0022848">
    <property type="term" value="F:acetylcholine-gated monoatomic cation-selective channel activity"/>
    <property type="evidence" value="ECO:0007669"/>
    <property type="project" value="InterPro"/>
</dbReference>
<keyword evidence="10" id="KW-0325">Glycoprotein</keyword>
<comment type="subcellular location">
    <subcellularLocation>
        <location evidence="13">Synaptic cell membrane</location>
        <topology evidence="13">Multi-pass membrane protein</topology>
    </subcellularLocation>
</comment>
<dbReference type="Proteomes" id="UP000001593">
    <property type="component" value="Unassembled WGS sequence"/>
</dbReference>
<dbReference type="InterPro" id="IPR006029">
    <property type="entry name" value="Neurotrans-gated_channel_TM"/>
</dbReference>
<dbReference type="InterPro" id="IPR002394">
    <property type="entry name" value="Nicotinic_acetylcholine_rcpt"/>
</dbReference>
<keyword evidence="4 14" id="KW-1133">Transmembrane helix</keyword>
<dbReference type="CDD" id="cd19051">
    <property type="entry name" value="LGIC_TM_cation"/>
    <property type="match status" value="1"/>
</dbReference>
<organism evidence="17 18">
    <name type="scientific">Nematostella vectensis</name>
    <name type="common">Starlet sea anemone</name>
    <dbReference type="NCBI Taxonomy" id="45351"/>
    <lineage>
        <taxon>Eukaryota</taxon>
        <taxon>Metazoa</taxon>
        <taxon>Cnidaria</taxon>
        <taxon>Anthozoa</taxon>
        <taxon>Hexacorallia</taxon>
        <taxon>Actiniaria</taxon>
        <taxon>Edwardsiidae</taxon>
        <taxon>Nematostella</taxon>
    </lineage>
</organism>
<dbReference type="GO" id="GO:0045202">
    <property type="term" value="C:synapse"/>
    <property type="evidence" value="ECO:0000318"/>
    <property type="project" value="GO_Central"/>
</dbReference>
<feature type="domain" description="Neurotransmitter-gated ion-channel transmembrane" evidence="16">
    <location>
        <begin position="219"/>
        <end position="331"/>
    </location>
</feature>
<dbReference type="PANTHER" id="PTHR18945">
    <property type="entry name" value="NEUROTRANSMITTER GATED ION CHANNEL"/>
    <property type="match status" value="1"/>
</dbReference>
<dbReference type="EMBL" id="DS469573">
    <property type="protein sequence ID" value="EDO41763.1"/>
    <property type="molecule type" value="Genomic_DNA"/>
</dbReference>
<evidence type="ECO:0000256" key="10">
    <source>
        <dbReference type="ARBA" id="ARBA00023180"/>
    </source>
</evidence>
<name>A7S3F7_NEMVE</name>
<dbReference type="InterPro" id="IPR038050">
    <property type="entry name" value="Neuro_actylchol_rec"/>
</dbReference>
<evidence type="ECO:0000259" key="16">
    <source>
        <dbReference type="Pfam" id="PF02932"/>
    </source>
</evidence>
<dbReference type="GO" id="GO:0007268">
    <property type="term" value="P:chemical synaptic transmission"/>
    <property type="evidence" value="ECO:0000318"/>
    <property type="project" value="GO_Central"/>
</dbReference>
<evidence type="ECO:0000313" key="18">
    <source>
        <dbReference type="Proteomes" id="UP000001593"/>
    </source>
</evidence>
<dbReference type="KEGG" id="nve:5513538"/>
<keyword evidence="3 14" id="KW-0812">Transmembrane</keyword>
<dbReference type="InterPro" id="IPR006202">
    <property type="entry name" value="Neur_chan_lig-bd"/>
</dbReference>
<dbReference type="Pfam" id="PF02931">
    <property type="entry name" value="Neur_chan_LBD"/>
    <property type="match status" value="1"/>
</dbReference>
<proteinExistence type="inferred from homology"/>
<dbReference type="GO" id="GO:1902495">
    <property type="term" value="C:transmembrane transporter complex"/>
    <property type="evidence" value="ECO:0000318"/>
    <property type="project" value="GO_Central"/>
</dbReference>
<evidence type="ECO:0000256" key="2">
    <source>
        <dbReference type="ARBA" id="ARBA00022475"/>
    </source>
</evidence>
<dbReference type="Gene3D" id="2.70.170.10">
    <property type="entry name" value="Neurotransmitter-gated ion-channel ligand-binding domain"/>
    <property type="match status" value="1"/>
</dbReference>
<keyword evidence="7 14" id="KW-0472">Membrane</keyword>
<keyword evidence="5" id="KW-0770">Synapse</keyword>
<dbReference type="PRINTS" id="PR00254">
    <property type="entry name" value="NICOTINICR"/>
</dbReference>
<keyword evidence="8" id="KW-1015">Disulfide bond</keyword>